<evidence type="ECO:0000256" key="4">
    <source>
        <dbReference type="ARBA" id="ARBA00022833"/>
    </source>
</evidence>
<evidence type="ECO:0000256" key="5">
    <source>
        <dbReference type="PROSITE-ProRule" id="PRU00546"/>
    </source>
</evidence>
<dbReference type="Pfam" id="PF00684">
    <property type="entry name" value="DnaJ_CXXCXGXG"/>
    <property type="match status" value="1"/>
</dbReference>
<dbReference type="FunFam" id="2.60.260.20:FF:000013">
    <property type="entry name" value="DnaJ subfamily B member 11"/>
    <property type="match status" value="1"/>
</dbReference>
<sequence length="373" mass="41423">MRLSLRIAILVAFIVLLLDIPSVLAGSDYYGVLGVDRSATKRQIKKAYKELSKKYHPDKNPGDKDAEAKFVELAQAYEVLADDEKRRIYDQYGEEGLKGGGHQQFHNPFDIFAQFAGFGGGFGFGHQHAQQRKGPEVAMNLEVTLEELFLGTTIEVEINKQIICPTCRGLGAKRAEDVVKCTACNGAGIRIVRQMLGPGMYQQMQTTCDACGGRGKLVKSKCPACEGNKVKRGSHQLTVTIERGMYDGQRIVMDREADESPDMTPGDLIFTLSTLPHPTFTRKGDNLYVKEVITLKEALLGFEKKLKHLDGNEITIRREGITQPGFVQTIKGQGMPTHEFPSERGFLYVEYGVVLPEKLTEAQISQISKLFDS</sequence>
<dbReference type="Gene3D" id="2.10.230.10">
    <property type="entry name" value="Heat shock protein DnaJ, cysteine-rich domain"/>
    <property type="match status" value="1"/>
</dbReference>
<evidence type="ECO:0000313" key="9">
    <source>
        <dbReference type="EMBL" id="KND04688.1"/>
    </source>
</evidence>
<gene>
    <name evidence="9" type="ORF">SPPG_08839</name>
</gene>
<dbReference type="EMBL" id="KQ257450">
    <property type="protein sequence ID" value="KND04688.1"/>
    <property type="molecule type" value="Genomic_DNA"/>
</dbReference>
<keyword evidence="2" id="KW-0677">Repeat</keyword>
<dbReference type="PROSITE" id="PS00636">
    <property type="entry name" value="DNAJ_1"/>
    <property type="match status" value="1"/>
</dbReference>
<feature type="domain" description="J" evidence="7">
    <location>
        <begin position="28"/>
        <end position="93"/>
    </location>
</feature>
<dbReference type="GO" id="GO:0008270">
    <property type="term" value="F:zinc ion binding"/>
    <property type="evidence" value="ECO:0007669"/>
    <property type="project" value="UniProtKB-KW"/>
</dbReference>
<dbReference type="SUPFAM" id="SSF49493">
    <property type="entry name" value="HSP40/DnaJ peptide-binding domain"/>
    <property type="match status" value="2"/>
</dbReference>
<dbReference type="Proteomes" id="UP000053201">
    <property type="component" value="Unassembled WGS sequence"/>
</dbReference>
<feature type="signal peptide" evidence="6">
    <location>
        <begin position="1"/>
        <end position="25"/>
    </location>
</feature>
<reference evidence="9 10" key="1">
    <citation type="submission" date="2009-08" db="EMBL/GenBank/DDBJ databases">
        <title>The Genome Sequence of Spizellomyces punctatus strain DAOM BR117.</title>
        <authorList>
            <consortium name="The Broad Institute Genome Sequencing Platform"/>
            <person name="Russ C."/>
            <person name="Cuomo C."/>
            <person name="Shea T."/>
            <person name="Young S.K."/>
            <person name="Zeng Q."/>
            <person name="Koehrsen M."/>
            <person name="Haas B."/>
            <person name="Borodovsky M."/>
            <person name="Guigo R."/>
            <person name="Alvarado L."/>
            <person name="Berlin A."/>
            <person name="Bochicchio J."/>
            <person name="Borenstein D."/>
            <person name="Chapman S."/>
            <person name="Chen Z."/>
            <person name="Engels R."/>
            <person name="Freedman E."/>
            <person name="Gellesch M."/>
            <person name="Goldberg J."/>
            <person name="Griggs A."/>
            <person name="Gujja S."/>
            <person name="Heiman D."/>
            <person name="Hepburn T."/>
            <person name="Howarth C."/>
            <person name="Jen D."/>
            <person name="Larson L."/>
            <person name="Lewis B."/>
            <person name="Mehta T."/>
            <person name="Park D."/>
            <person name="Pearson M."/>
            <person name="Roberts A."/>
            <person name="Saif S."/>
            <person name="Shenoy N."/>
            <person name="Sisk P."/>
            <person name="Stolte C."/>
            <person name="Sykes S."/>
            <person name="Thomson T."/>
            <person name="Walk T."/>
            <person name="White J."/>
            <person name="Yandava C."/>
            <person name="Burger G."/>
            <person name="Gray M.W."/>
            <person name="Holland P.W.H."/>
            <person name="King N."/>
            <person name="Lang F.B.F."/>
            <person name="Roger A.J."/>
            <person name="Ruiz-Trillo I."/>
            <person name="Lander E."/>
            <person name="Nusbaum C."/>
        </authorList>
    </citation>
    <scope>NUCLEOTIDE SEQUENCE [LARGE SCALE GENOMIC DNA]</scope>
    <source>
        <strain evidence="9 10">DAOM BR117</strain>
    </source>
</reference>
<dbReference type="eggNOG" id="KOG0712">
    <property type="taxonomic scope" value="Eukaryota"/>
</dbReference>
<dbReference type="GO" id="GO:0006457">
    <property type="term" value="P:protein folding"/>
    <property type="evidence" value="ECO:0007669"/>
    <property type="project" value="InterPro"/>
</dbReference>
<evidence type="ECO:0000256" key="6">
    <source>
        <dbReference type="SAM" id="SignalP"/>
    </source>
</evidence>
<dbReference type="HAMAP" id="MF_01152">
    <property type="entry name" value="DnaJ"/>
    <property type="match status" value="1"/>
</dbReference>
<evidence type="ECO:0000256" key="2">
    <source>
        <dbReference type="ARBA" id="ARBA00022737"/>
    </source>
</evidence>
<evidence type="ECO:0000259" key="8">
    <source>
        <dbReference type="PROSITE" id="PS51188"/>
    </source>
</evidence>
<accession>A0A0L0HUA8</accession>
<evidence type="ECO:0000256" key="3">
    <source>
        <dbReference type="ARBA" id="ARBA00022771"/>
    </source>
</evidence>
<dbReference type="Gene3D" id="2.60.260.20">
    <property type="entry name" value="Urease metallochaperone UreE, N-terminal domain"/>
    <property type="match status" value="2"/>
</dbReference>
<dbReference type="InterPro" id="IPR036869">
    <property type="entry name" value="J_dom_sf"/>
</dbReference>
<evidence type="ECO:0000313" key="10">
    <source>
        <dbReference type="Proteomes" id="UP000053201"/>
    </source>
</evidence>
<dbReference type="VEuPathDB" id="FungiDB:SPPG_08839"/>
<dbReference type="GO" id="GO:0009408">
    <property type="term" value="P:response to heat"/>
    <property type="evidence" value="ECO:0007669"/>
    <property type="project" value="InterPro"/>
</dbReference>
<dbReference type="PROSITE" id="PS50076">
    <property type="entry name" value="DNAJ_2"/>
    <property type="match status" value="1"/>
</dbReference>
<evidence type="ECO:0000259" key="7">
    <source>
        <dbReference type="PROSITE" id="PS50076"/>
    </source>
</evidence>
<feature type="zinc finger region" description="CR-type" evidence="5">
    <location>
        <begin position="151"/>
        <end position="234"/>
    </location>
</feature>
<dbReference type="SMART" id="SM00271">
    <property type="entry name" value="DnaJ"/>
    <property type="match status" value="1"/>
</dbReference>
<feature type="domain" description="CR-type" evidence="8">
    <location>
        <begin position="151"/>
        <end position="234"/>
    </location>
</feature>
<dbReference type="Gene3D" id="1.10.287.110">
    <property type="entry name" value="DnaJ domain"/>
    <property type="match status" value="1"/>
</dbReference>
<dbReference type="SUPFAM" id="SSF57938">
    <property type="entry name" value="DnaJ/Hsp40 cysteine-rich domain"/>
    <property type="match status" value="1"/>
</dbReference>
<dbReference type="RefSeq" id="XP_016612727.1">
    <property type="nucleotide sequence ID" value="XM_016756979.1"/>
</dbReference>
<dbReference type="CDD" id="cd10719">
    <property type="entry name" value="DnaJ_zf"/>
    <property type="match status" value="1"/>
</dbReference>
<dbReference type="InterPro" id="IPR001623">
    <property type="entry name" value="DnaJ_domain"/>
</dbReference>
<dbReference type="CDD" id="cd10747">
    <property type="entry name" value="DnaJ_C"/>
    <property type="match status" value="1"/>
</dbReference>
<dbReference type="FunCoup" id="A0A0L0HUA8">
    <property type="interactions" value="238"/>
</dbReference>
<dbReference type="GO" id="GO:0030544">
    <property type="term" value="F:Hsp70 protein binding"/>
    <property type="evidence" value="ECO:0007669"/>
    <property type="project" value="InterPro"/>
</dbReference>
<dbReference type="InterPro" id="IPR002939">
    <property type="entry name" value="DnaJ_C"/>
</dbReference>
<dbReference type="PRINTS" id="PR00625">
    <property type="entry name" value="JDOMAIN"/>
</dbReference>
<dbReference type="InterPro" id="IPR001305">
    <property type="entry name" value="HSP_DnaJ_Cys-rich_dom"/>
</dbReference>
<dbReference type="GO" id="GO:0051082">
    <property type="term" value="F:unfolded protein binding"/>
    <property type="evidence" value="ECO:0007669"/>
    <property type="project" value="InterPro"/>
</dbReference>
<dbReference type="STRING" id="645134.A0A0L0HUA8"/>
<dbReference type="PROSITE" id="PS51188">
    <property type="entry name" value="ZF_CR"/>
    <property type="match status" value="1"/>
</dbReference>
<keyword evidence="1 5" id="KW-0479">Metal-binding</keyword>
<feature type="chain" id="PRO_5005540301" evidence="6">
    <location>
        <begin position="26"/>
        <end position="373"/>
    </location>
</feature>
<name>A0A0L0HUA8_SPIPD</name>
<keyword evidence="4 5" id="KW-0862">Zinc</keyword>
<proteinExistence type="inferred from homology"/>
<dbReference type="SUPFAM" id="SSF46565">
    <property type="entry name" value="Chaperone J-domain"/>
    <property type="match status" value="1"/>
</dbReference>
<organism evidence="9 10">
    <name type="scientific">Spizellomyces punctatus (strain DAOM BR117)</name>
    <dbReference type="NCBI Taxonomy" id="645134"/>
    <lineage>
        <taxon>Eukaryota</taxon>
        <taxon>Fungi</taxon>
        <taxon>Fungi incertae sedis</taxon>
        <taxon>Chytridiomycota</taxon>
        <taxon>Chytridiomycota incertae sedis</taxon>
        <taxon>Chytridiomycetes</taxon>
        <taxon>Spizellomycetales</taxon>
        <taxon>Spizellomycetaceae</taxon>
        <taxon>Spizellomyces</taxon>
    </lineage>
</organism>
<dbReference type="OrthoDB" id="550424at2759"/>
<dbReference type="GeneID" id="27691964"/>
<keyword evidence="10" id="KW-1185">Reference proteome</keyword>
<evidence type="ECO:0000256" key="1">
    <source>
        <dbReference type="ARBA" id="ARBA00022723"/>
    </source>
</evidence>
<dbReference type="OMA" id="NIYESFF"/>
<dbReference type="Pfam" id="PF00226">
    <property type="entry name" value="DnaJ"/>
    <property type="match status" value="1"/>
</dbReference>
<dbReference type="InterPro" id="IPR018253">
    <property type="entry name" value="DnaJ_domain_CS"/>
</dbReference>
<dbReference type="InterPro" id="IPR044713">
    <property type="entry name" value="DNJA1/2-like"/>
</dbReference>
<dbReference type="PANTHER" id="PTHR43888">
    <property type="entry name" value="DNAJ-LIKE-2, ISOFORM A-RELATED"/>
    <property type="match status" value="1"/>
</dbReference>
<dbReference type="CDD" id="cd06257">
    <property type="entry name" value="DnaJ"/>
    <property type="match status" value="1"/>
</dbReference>
<dbReference type="InterPro" id="IPR012724">
    <property type="entry name" value="DnaJ"/>
</dbReference>
<dbReference type="InterPro" id="IPR036410">
    <property type="entry name" value="HSP_DnaJ_Cys-rich_dom_sf"/>
</dbReference>
<dbReference type="InParanoid" id="A0A0L0HUA8"/>
<dbReference type="FunFam" id="2.10.230.10:FF:000001">
    <property type="entry name" value="DnaJ subfamily A member 2"/>
    <property type="match status" value="1"/>
</dbReference>
<dbReference type="GO" id="GO:0005524">
    <property type="term" value="F:ATP binding"/>
    <property type="evidence" value="ECO:0007669"/>
    <property type="project" value="InterPro"/>
</dbReference>
<dbReference type="Pfam" id="PF01556">
    <property type="entry name" value="DnaJ_C"/>
    <property type="match status" value="1"/>
</dbReference>
<protein>
    <submittedName>
        <fullName evidence="9">Chaperone DnaJ</fullName>
    </submittedName>
</protein>
<dbReference type="InterPro" id="IPR008971">
    <property type="entry name" value="HSP40/DnaJ_pept-bd"/>
</dbReference>
<keyword evidence="3 5" id="KW-0863">Zinc-finger</keyword>
<dbReference type="AlphaFoldDB" id="A0A0L0HUA8"/>
<keyword evidence="6" id="KW-0732">Signal</keyword>